<dbReference type="PROSITE" id="PS51257">
    <property type="entry name" value="PROKAR_LIPOPROTEIN"/>
    <property type="match status" value="1"/>
</dbReference>
<protein>
    <submittedName>
        <fullName evidence="1">Uncharacterized protein</fullName>
    </submittedName>
</protein>
<proteinExistence type="predicted"/>
<dbReference type="AlphaFoldDB" id="A0A381RYA8"/>
<sequence length="300" mass="33563">MIRTLATTSVYSCLASVSTVLLVLVVACGGHEIGRTVDVSVTVDLPESIPPGSPLDIGYTWTPNSGFSPPADDFKVFVNIVDPDGNIVEQDDHFPVVPTSQWRAGQPFTYRHLIYSDPGLRVDQLSFYVGLYDDEGKVGTMYEGRFQERPLVHTMLIRTDDQGGRPGYLEGFTEEEVLLTSHDAYTRQWRWMGSRGLVQFRNPRGPATLHLRALSPVDFVGGNQSVSIKMGGREIDWFTRTDSSSYLLYFDVPDEELGDGDWVELTIEVDKVFVPAQVTEGSTDTRELGLQVFWMYLLAH</sequence>
<reference evidence="1" key="1">
    <citation type="submission" date="2018-05" db="EMBL/GenBank/DDBJ databases">
        <authorList>
            <person name="Lanie J.A."/>
            <person name="Ng W.-L."/>
            <person name="Kazmierczak K.M."/>
            <person name="Andrzejewski T.M."/>
            <person name="Davidsen T.M."/>
            <person name="Wayne K.J."/>
            <person name="Tettelin H."/>
            <person name="Glass J.I."/>
            <person name="Rusch D."/>
            <person name="Podicherti R."/>
            <person name="Tsui H.-C.T."/>
            <person name="Winkler M.E."/>
        </authorList>
    </citation>
    <scope>NUCLEOTIDE SEQUENCE</scope>
</reference>
<name>A0A381RYA8_9ZZZZ</name>
<accession>A0A381RYA8</accession>
<evidence type="ECO:0000313" key="1">
    <source>
        <dbReference type="EMBL" id="SUZ96820.1"/>
    </source>
</evidence>
<gene>
    <name evidence="1" type="ORF">METZ01_LOCUS49674</name>
</gene>
<organism evidence="1">
    <name type="scientific">marine metagenome</name>
    <dbReference type="NCBI Taxonomy" id="408172"/>
    <lineage>
        <taxon>unclassified sequences</taxon>
        <taxon>metagenomes</taxon>
        <taxon>ecological metagenomes</taxon>
    </lineage>
</organism>
<dbReference type="EMBL" id="UINC01002451">
    <property type="protein sequence ID" value="SUZ96820.1"/>
    <property type="molecule type" value="Genomic_DNA"/>
</dbReference>